<dbReference type="Pfam" id="PF02643">
    <property type="entry name" value="DUF192"/>
    <property type="match status" value="1"/>
</dbReference>
<sequence length="162" mass="18491">MNKQGWRTMRRWCLAVFLVCASASSYADVDWREVSLSIGSRALIAEVAATPDERSLGLMNREFMAEDRGMVFVFEQPGYHCFWMRNTLIPLTVIFLDAQQRIFQTNDMQPLSEQVHCANQPAHFALEVNQGWLQRQGLQLQLRRPGGLYVESTPPLASFLAP</sequence>
<dbReference type="InterPro" id="IPR003795">
    <property type="entry name" value="DUF192"/>
</dbReference>
<dbReference type="InterPro" id="IPR038695">
    <property type="entry name" value="Saro_0823-like_sf"/>
</dbReference>
<keyword evidence="1" id="KW-0732">Signal</keyword>
<name>A0AB38YGQ2_9GAMM</name>
<protein>
    <submittedName>
        <fullName evidence="2">DUF192 domain-containing protein</fullName>
    </submittedName>
</protein>
<organism evidence="2">
    <name type="scientific">Salinispirillum sp. LH 10-3-1</name>
    <dbReference type="NCBI Taxonomy" id="2952525"/>
    <lineage>
        <taxon>Bacteria</taxon>
        <taxon>Pseudomonadati</taxon>
        <taxon>Pseudomonadota</taxon>
        <taxon>Gammaproteobacteria</taxon>
        <taxon>Oceanospirillales</taxon>
        <taxon>Saccharospirillaceae</taxon>
        <taxon>Salinispirillum</taxon>
    </lineage>
</organism>
<reference evidence="2" key="1">
    <citation type="submission" date="2022-07" db="EMBL/GenBank/DDBJ databases">
        <title>Complete genome sequence of Salinispirillum sp. LH10-3-1 capable of multiple carbohydrate inversion isolated from a soda lake.</title>
        <authorList>
            <person name="Liu J."/>
            <person name="Zhai Y."/>
            <person name="Zhang H."/>
            <person name="Yang H."/>
            <person name="Qu J."/>
            <person name="Li J."/>
        </authorList>
    </citation>
    <scope>NUCLEOTIDE SEQUENCE</scope>
    <source>
        <strain evidence="2">LH 10-3-1</strain>
    </source>
</reference>
<feature type="signal peptide" evidence="1">
    <location>
        <begin position="1"/>
        <end position="27"/>
    </location>
</feature>
<gene>
    <name evidence="2" type="ORF">NFC81_01915</name>
</gene>
<accession>A0AB38YGQ2</accession>
<proteinExistence type="predicted"/>
<dbReference type="EMBL" id="CP101717">
    <property type="protein sequence ID" value="WLD58563.1"/>
    <property type="molecule type" value="Genomic_DNA"/>
</dbReference>
<dbReference type="Gene3D" id="2.60.120.1140">
    <property type="entry name" value="Protein of unknown function DUF192"/>
    <property type="match status" value="1"/>
</dbReference>
<evidence type="ECO:0000256" key="1">
    <source>
        <dbReference type="SAM" id="SignalP"/>
    </source>
</evidence>
<evidence type="ECO:0000313" key="2">
    <source>
        <dbReference type="EMBL" id="WLD58563.1"/>
    </source>
</evidence>
<dbReference type="PANTHER" id="PTHR37953">
    <property type="entry name" value="UPF0127 PROTEIN MJ1496"/>
    <property type="match status" value="1"/>
</dbReference>
<dbReference type="RefSeq" id="WP_304995848.1">
    <property type="nucleotide sequence ID" value="NZ_CP101717.1"/>
</dbReference>
<feature type="chain" id="PRO_5044249228" evidence="1">
    <location>
        <begin position="28"/>
        <end position="162"/>
    </location>
</feature>
<dbReference type="PANTHER" id="PTHR37953:SF1">
    <property type="entry name" value="UPF0127 PROTEIN MJ1496"/>
    <property type="match status" value="1"/>
</dbReference>
<dbReference type="AlphaFoldDB" id="A0AB38YGQ2"/>